<organism evidence="6 7">
    <name type="scientific">Bacteroides uniformis</name>
    <dbReference type="NCBI Taxonomy" id="820"/>
    <lineage>
        <taxon>Bacteria</taxon>
        <taxon>Pseudomonadati</taxon>
        <taxon>Bacteroidota</taxon>
        <taxon>Bacteroidia</taxon>
        <taxon>Bacteroidales</taxon>
        <taxon>Bacteroidaceae</taxon>
        <taxon>Bacteroides</taxon>
    </lineage>
</organism>
<evidence type="ECO:0000313" key="6">
    <source>
        <dbReference type="EMBL" id="RGZ49523.1"/>
    </source>
</evidence>
<comment type="caution">
    <text evidence="6">The sequence shown here is derived from an EMBL/GenBank/DDBJ whole genome shotgun (WGS) entry which is preliminary data.</text>
</comment>
<dbReference type="InterPro" id="IPR028345">
    <property type="entry name" value="Antibiotic_NAT-like"/>
</dbReference>
<evidence type="ECO:0000256" key="1">
    <source>
        <dbReference type="ARBA" id="ARBA00006383"/>
    </source>
</evidence>
<dbReference type="Pfam" id="PF02522">
    <property type="entry name" value="Antibiotic_NAT"/>
    <property type="match status" value="1"/>
</dbReference>
<keyword evidence="5" id="KW-0046">Antibiotic resistance</keyword>
<dbReference type="PANTHER" id="PTHR11104">
    <property type="entry name" value="AMINOGLYCOSIDE N3-ACETYLTRANSFERASE"/>
    <property type="match status" value="1"/>
</dbReference>
<evidence type="ECO:0000256" key="2">
    <source>
        <dbReference type="ARBA" id="ARBA00012882"/>
    </source>
</evidence>
<proteinExistence type="inferred from homology"/>
<dbReference type="InterPro" id="IPR003679">
    <property type="entry name" value="Amioglycoside_AcTrfase"/>
</dbReference>
<evidence type="ECO:0000256" key="3">
    <source>
        <dbReference type="ARBA" id="ARBA00022679"/>
    </source>
</evidence>
<keyword evidence="3 5" id="KW-0808">Transferase</keyword>
<dbReference type="GO" id="GO:0046353">
    <property type="term" value="F:aminoglycoside 3-N-acetyltransferase activity"/>
    <property type="evidence" value="ECO:0007669"/>
    <property type="project" value="UniProtKB-EC"/>
</dbReference>
<evidence type="ECO:0000256" key="5">
    <source>
        <dbReference type="RuleBase" id="RU365031"/>
    </source>
</evidence>
<dbReference type="Proteomes" id="UP000283684">
    <property type="component" value="Unassembled WGS sequence"/>
</dbReference>
<comment type="similarity">
    <text evidence="1 5">Belongs to the antibiotic N-acetyltransferase family.</text>
</comment>
<evidence type="ECO:0000313" key="7">
    <source>
        <dbReference type="Proteomes" id="UP000283684"/>
    </source>
</evidence>
<dbReference type="SUPFAM" id="SSF110710">
    <property type="entry name" value="TTHA0583/YokD-like"/>
    <property type="match status" value="1"/>
</dbReference>
<dbReference type="AlphaFoldDB" id="A0A413NLT6"/>
<evidence type="ECO:0000256" key="4">
    <source>
        <dbReference type="ARBA" id="ARBA00023315"/>
    </source>
</evidence>
<dbReference type="EMBL" id="QSEE01000006">
    <property type="protein sequence ID" value="RGZ49523.1"/>
    <property type="molecule type" value="Genomic_DNA"/>
</dbReference>
<reference evidence="6 7" key="1">
    <citation type="submission" date="2018-08" db="EMBL/GenBank/DDBJ databases">
        <title>A genome reference for cultivated species of the human gut microbiota.</title>
        <authorList>
            <person name="Zou Y."/>
            <person name="Xue W."/>
            <person name="Luo G."/>
        </authorList>
    </citation>
    <scope>NUCLEOTIDE SEQUENCE [LARGE SCALE GENOMIC DNA]</scope>
    <source>
        <strain evidence="6 7">AM50-4</strain>
    </source>
</reference>
<dbReference type="EC" id="2.3.1.-" evidence="5"/>
<dbReference type="PANTHER" id="PTHR11104:SF0">
    <property type="entry name" value="SPBETA PROPHAGE-DERIVED AMINOGLYCOSIDE N(3')-ACETYLTRANSFERASE-LIKE PROTEIN YOKD"/>
    <property type="match status" value="1"/>
</dbReference>
<sequence length="308" mass="35861">MIMGLTTVFEYFPMLEIWSKWIIGHGVLRSKLKKFLLKGRSSYILQDCNAKNKFFAYLDSLNIQNGDILILHSSMDEMANIGVDAIGLIRYFLEKLGEEGTLVVPTFPLYPKDWSQPLVFDKQRTVCWTGLLPNMFLRYPGVVRSEFPYNTLSAVGKHAQEMMKDNLVDKMAYGPHSAWTYCITHHAKVLLLGTPAFHTTTIAHIPEDMMGDKWPIRNFHVKQDFILRNSEGDKEFTAFLRNETWGKYIKSHQRTRMLRQHGLLYESHCLDVYVGFIEDAKKVVDFLTKRALDGKTMYYVPRKYRKKI</sequence>
<protein>
    <recommendedName>
        <fullName evidence="2 5">Aminoglycoside N(3)-acetyltransferase</fullName>
        <ecNumber evidence="5">2.3.1.-</ecNumber>
    </recommendedName>
</protein>
<name>A0A413NLT6_BACUN</name>
<gene>
    <name evidence="6" type="ORF">DW988_07985</name>
</gene>
<accession>A0A413NLT6</accession>
<dbReference type="GO" id="GO:0046677">
    <property type="term" value="P:response to antibiotic"/>
    <property type="evidence" value="ECO:0007669"/>
    <property type="project" value="UniProtKB-KW"/>
</dbReference>
<comment type="catalytic activity">
    <reaction evidence="5">
        <text>a 2-deoxystreptamine antibiotic + acetyl-CoA = an N(3)-acetyl-2-deoxystreptamine antibiotic + CoA + H(+)</text>
        <dbReference type="Rhea" id="RHEA:12665"/>
        <dbReference type="ChEBI" id="CHEBI:15378"/>
        <dbReference type="ChEBI" id="CHEBI:57287"/>
        <dbReference type="ChEBI" id="CHEBI:57288"/>
        <dbReference type="ChEBI" id="CHEBI:57921"/>
        <dbReference type="ChEBI" id="CHEBI:77452"/>
        <dbReference type="EC" id="2.3.1.81"/>
    </reaction>
</comment>
<keyword evidence="4 5" id="KW-0012">Acyltransferase</keyword>